<dbReference type="EMBL" id="JAGKQM010000019">
    <property type="protein sequence ID" value="KAH0858887.1"/>
    <property type="molecule type" value="Genomic_DNA"/>
</dbReference>
<feature type="region of interest" description="Disordered" evidence="1">
    <location>
        <begin position="63"/>
        <end position="144"/>
    </location>
</feature>
<keyword evidence="3" id="KW-1185">Reference proteome</keyword>
<protein>
    <submittedName>
        <fullName evidence="2">Uncharacterized protein</fullName>
    </submittedName>
</protein>
<comment type="caution">
    <text evidence="2">The sequence shown here is derived from an EMBL/GenBank/DDBJ whole genome shotgun (WGS) entry which is preliminary data.</text>
</comment>
<evidence type="ECO:0000256" key="1">
    <source>
        <dbReference type="SAM" id="MobiDB-lite"/>
    </source>
</evidence>
<sequence>SHWGQPAWEQLSSPTGPPRLSYTPPMLPHLFNTRLIVLSPKEGSTRGTSAKGNKNHQYRAVKHNHHDSYNPPAKRQTGENPGRCMKANFSPATSSTPITERGPTGDSLAPSAAGGVLSTATRLRPSISKVRSRERSEESIDSRS</sequence>
<name>A0ABQ7XSI5_BRANA</name>
<proteinExistence type="predicted"/>
<reference evidence="2 3" key="1">
    <citation type="submission" date="2021-05" db="EMBL/GenBank/DDBJ databases">
        <title>Genome Assembly of Synthetic Allotetraploid Brassica napus Reveals Homoeologous Exchanges between Subgenomes.</title>
        <authorList>
            <person name="Davis J.T."/>
        </authorList>
    </citation>
    <scope>NUCLEOTIDE SEQUENCE [LARGE SCALE GENOMIC DNA]</scope>
    <source>
        <strain evidence="3">cv. Da-Ae</strain>
        <tissue evidence="2">Seedling</tissue>
    </source>
</reference>
<evidence type="ECO:0000313" key="2">
    <source>
        <dbReference type="EMBL" id="KAH0858887.1"/>
    </source>
</evidence>
<dbReference type="Proteomes" id="UP000824890">
    <property type="component" value="Unassembled WGS sequence"/>
</dbReference>
<feature type="compositionally biased region" description="Basic and acidic residues" evidence="1">
    <location>
        <begin position="131"/>
        <end position="144"/>
    </location>
</feature>
<feature type="non-terminal residue" evidence="2">
    <location>
        <position position="1"/>
    </location>
</feature>
<evidence type="ECO:0000313" key="3">
    <source>
        <dbReference type="Proteomes" id="UP000824890"/>
    </source>
</evidence>
<organism evidence="2 3">
    <name type="scientific">Brassica napus</name>
    <name type="common">Rape</name>
    <dbReference type="NCBI Taxonomy" id="3708"/>
    <lineage>
        <taxon>Eukaryota</taxon>
        <taxon>Viridiplantae</taxon>
        <taxon>Streptophyta</taxon>
        <taxon>Embryophyta</taxon>
        <taxon>Tracheophyta</taxon>
        <taxon>Spermatophyta</taxon>
        <taxon>Magnoliopsida</taxon>
        <taxon>eudicotyledons</taxon>
        <taxon>Gunneridae</taxon>
        <taxon>Pentapetalae</taxon>
        <taxon>rosids</taxon>
        <taxon>malvids</taxon>
        <taxon>Brassicales</taxon>
        <taxon>Brassicaceae</taxon>
        <taxon>Brassiceae</taxon>
        <taxon>Brassica</taxon>
    </lineage>
</organism>
<accession>A0ABQ7XSI5</accession>
<gene>
    <name evidence="2" type="ORF">HID58_087148</name>
</gene>
<feature type="region of interest" description="Disordered" evidence="1">
    <location>
        <begin position="1"/>
        <end position="25"/>
    </location>
</feature>